<feature type="chain" id="PRO_5046397090" evidence="1">
    <location>
        <begin position="22"/>
        <end position="275"/>
    </location>
</feature>
<evidence type="ECO:0000313" key="3">
    <source>
        <dbReference type="Proteomes" id="UP001363035"/>
    </source>
</evidence>
<reference evidence="2 3" key="1">
    <citation type="submission" date="2024-01" db="EMBL/GenBank/DDBJ databases">
        <title>Sphingobacterium tenebrionis sp. nov., a novel endophyte isolated from tenebrio molitor intestines.</title>
        <authorList>
            <person name="Zhang C."/>
        </authorList>
    </citation>
    <scope>NUCLEOTIDE SEQUENCE [LARGE SCALE GENOMIC DNA]</scope>
    <source>
        <strain evidence="2 3">PU5-4</strain>
    </source>
</reference>
<keyword evidence="1" id="KW-0732">Signal</keyword>
<proteinExistence type="predicted"/>
<gene>
    <name evidence="2" type="ORF">VJ786_09985</name>
</gene>
<feature type="signal peptide" evidence="1">
    <location>
        <begin position="1"/>
        <end position="21"/>
    </location>
</feature>
<dbReference type="EC" id="3.1.3.48" evidence="2"/>
<sequence>MNTIKTFICATAALLPSLTFAQLADSTKRLAPVEGAMNFRDIGGYKTMDGKEVVWGKIFRSDAINKLTEKDVSWMDKQGLHTVIDLRGEAEAKTAPDRLANGTDYTLSPAGSDKLPTANDMADMFKKKDYLLNFYAEGIDYYGKKYRPVFVKLLALEADGAMMYHCTGGRDRTGMQTALILHVLGVPYETIEADYLASNIYLARRPNGGFDKQKIAKALGMTEKEIDEKLALTPQTLASFFNAIKKKYGTVENFLQEEMSIGPKEIAHLRAKYTK</sequence>
<keyword evidence="3" id="KW-1185">Reference proteome</keyword>
<dbReference type="Pfam" id="PF13350">
    <property type="entry name" value="Y_phosphatase3"/>
    <property type="match status" value="1"/>
</dbReference>
<dbReference type="SUPFAM" id="SSF52799">
    <property type="entry name" value="(Phosphotyrosine protein) phosphatases II"/>
    <property type="match status" value="1"/>
</dbReference>
<keyword evidence="2" id="KW-0378">Hydrolase</keyword>
<evidence type="ECO:0000256" key="1">
    <source>
        <dbReference type="SAM" id="SignalP"/>
    </source>
</evidence>
<dbReference type="Gene3D" id="3.90.190.10">
    <property type="entry name" value="Protein tyrosine phosphatase superfamily"/>
    <property type="match status" value="1"/>
</dbReference>
<protein>
    <submittedName>
        <fullName evidence="2">Tyrosine-protein phosphatase</fullName>
        <ecNumber evidence="2">3.1.3.48</ecNumber>
    </submittedName>
</protein>
<dbReference type="EMBL" id="JAYLLN010000022">
    <property type="protein sequence ID" value="MEI5985233.1"/>
    <property type="molecule type" value="Genomic_DNA"/>
</dbReference>
<dbReference type="InterPro" id="IPR029021">
    <property type="entry name" value="Prot-tyrosine_phosphatase-like"/>
</dbReference>
<accession>A0ABU8I6V7</accession>
<comment type="caution">
    <text evidence="2">The sequence shown here is derived from an EMBL/GenBank/DDBJ whole genome shotgun (WGS) entry which is preliminary data.</text>
</comment>
<dbReference type="InterPro" id="IPR026893">
    <property type="entry name" value="Tyr/Ser_Pase_IphP-type"/>
</dbReference>
<dbReference type="GO" id="GO:0004725">
    <property type="term" value="F:protein tyrosine phosphatase activity"/>
    <property type="evidence" value="ECO:0007669"/>
    <property type="project" value="UniProtKB-EC"/>
</dbReference>
<name>A0ABU8I6V7_9SPHI</name>
<organism evidence="2 3">
    <name type="scientific">Sphingobacterium tenebrionis</name>
    <dbReference type="NCBI Taxonomy" id="3111775"/>
    <lineage>
        <taxon>Bacteria</taxon>
        <taxon>Pseudomonadati</taxon>
        <taxon>Bacteroidota</taxon>
        <taxon>Sphingobacteriia</taxon>
        <taxon>Sphingobacteriales</taxon>
        <taxon>Sphingobacteriaceae</taxon>
        <taxon>Sphingobacterium</taxon>
    </lineage>
</organism>
<evidence type="ECO:0000313" key="2">
    <source>
        <dbReference type="EMBL" id="MEI5985233.1"/>
    </source>
</evidence>
<dbReference type="Proteomes" id="UP001363035">
    <property type="component" value="Unassembled WGS sequence"/>
</dbReference>
<dbReference type="RefSeq" id="WP_134776901.1">
    <property type="nucleotide sequence ID" value="NZ_JAYLLN010000022.1"/>
</dbReference>